<accession>A0A0A6DEU3</accession>
<dbReference type="PANTHER" id="PTHR37812:SF1">
    <property type="entry name" value="MU-LIKE PROPHAGE FLUMU PROTEIN C"/>
    <property type="match status" value="1"/>
</dbReference>
<dbReference type="InterPro" id="IPR009057">
    <property type="entry name" value="Homeodomain-like_sf"/>
</dbReference>
<reference evidence="2 3" key="1">
    <citation type="submission" date="2014-10" db="EMBL/GenBank/DDBJ databases">
        <title>Draft genome sequence of Pseudomonas chlororaphis EA105.</title>
        <authorList>
            <person name="McCully L.M."/>
            <person name="Bitzer A.S."/>
            <person name="Spence C."/>
            <person name="Bais H."/>
            <person name="Silby M.W."/>
        </authorList>
    </citation>
    <scope>NUCLEOTIDE SEQUENCE [LARGE SCALE GENOMIC DNA]</scope>
    <source>
        <strain evidence="2 3">EA105</strain>
    </source>
</reference>
<dbReference type="SUPFAM" id="SSF46689">
    <property type="entry name" value="Homeodomain-like"/>
    <property type="match status" value="1"/>
</dbReference>
<feature type="domain" description="Mor transcription activator" evidence="1">
    <location>
        <begin position="6"/>
        <end position="113"/>
    </location>
</feature>
<dbReference type="InterPro" id="IPR014875">
    <property type="entry name" value="Mor_transcription_activator"/>
</dbReference>
<comment type="caution">
    <text evidence="2">The sequence shown here is derived from an EMBL/GenBank/DDBJ whole genome shotgun (WGS) entry which is preliminary data.</text>
</comment>
<dbReference type="PATRIC" id="fig|587753.9.peg.4499"/>
<evidence type="ECO:0000313" key="2">
    <source>
        <dbReference type="EMBL" id="KHA73700.1"/>
    </source>
</evidence>
<sequence>MSGLRSKGPELLVDLTEHVAASLVELVSMEDEAARHVAEAVADRMAAHWGGQNVYFPMGLAGKLSRRDRQIFEEFNGTNHSDLARKYAVSLQWIYKIVKAVRKDEVARRQVDMFAPSVDD</sequence>
<evidence type="ECO:0000259" key="1">
    <source>
        <dbReference type="Pfam" id="PF08765"/>
    </source>
</evidence>
<dbReference type="Pfam" id="PF08765">
    <property type="entry name" value="Mor"/>
    <property type="match status" value="1"/>
</dbReference>
<dbReference type="Proteomes" id="UP000030564">
    <property type="component" value="Unassembled WGS sequence"/>
</dbReference>
<name>A0A0A6DEU3_9PSED</name>
<dbReference type="PANTHER" id="PTHR37812">
    <property type="entry name" value="MU-LIKE PROPHAGE FLUMU PROTEIN C"/>
    <property type="match status" value="1"/>
</dbReference>
<protein>
    <submittedName>
        <fullName evidence="2">DNA-binding protein</fullName>
    </submittedName>
</protein>
<keyword evidence="2" id="KW-0238">DNA-binding</keyword>
<dbReference type="GO" id="GO:0003677">
    <property type="term" value="F:DNA binding"/>
    <property type="evidence" value="ECO:0007669"/>
    <property type="project" value="UniProtKB-KW"/>
</dbReference>
<dbReference type="EMBL" id="JSFK01000004">
    <property type="protein sequence ID" value="KHA73700.1"/>
    <property type="molecule type" value="Genomic_DNA"/>
</dbReference>
<organism evidence="2 3">
    <name type="scientific">Pseudomonas chlororaphis</name>
    <dbReference type="NCBI Taxonomy" id="587753"/>
    <lineage>
        <taxon>Bacteria</taxon>
        <taxon>Pseudomonadati</taxon>
        <taxon>Pseudomonadota</taxon>
        <taxon>Gammaproteobacteria</taxon>
        <taxon>Pseudomonadales</taxon>
        <taxon>Pseudomonadaceae</taxon>
        <taxon>Pseudomonas</taxon>
    </lineage>
</organism>
<dbReference type="InterPro" id="IPR052411">
    <property type="entry name" value="c-mor_Regulatory_Protein"/>
</dbReference>
<evidence type="ECO:0000313" key="3">
    <source>
        <dbReference type="Proteomes" id="UP000030564"/>
    </source>
</evidence>
<proteinExistence type="predicted"/>
<dbReference type="AlphaFoldDB" id="A0A0A6DEU3"/>
<dbReference type="Gene3D" id="1.10.10.60">
    <property type="entry name" value="Homeodomain-like"/>
    <property type="match status" value="1"/>
</dbReference>
<gene>
    <name evidence="2" type="ORF">NZ35_09465</name>
</gene>
<dbReference type="OrthoDB" id="8906055at2"/>